<evidence type="ECO:0000313" key="3">
    <source>
        <dbReference type="Proteomes" id="UP001157134"/>
    </source>
</evidence>
<evidence type="ECO:0008006" key="4">
    <source>
        <dbReference type="Google" id="ProtNLM"/>
    </source>
</evidence>
<comment type="caution">
    <text evidence="2">The sequence shown here is derived from an EMBL/GenBank/DDBJ whole genome shotgun (WGS) entry which is preliminary data.</text>
</comment>
<dbReference type="EMBL" id="BSSV01000001">
    <property type="protein sequence ID" value="GLX84531.1"/>
    <property type="molecule type" value="Genomic_DNA"/>
</dbReference>
<keyword evidence="3" id="KW-1185">Reference proteome</keyword>
<dbReference type="Pfam" id="PF04525">
    <property type="entry name" value="LOR"/>
    <property type="match status" value="1"/>
</dbReference>
<dbReference type="Gene3D" id="2.40.160.200">
    <property type="entry name" value="LURP1-related"/>
    <property type="match status" value="1"/>
</dbReference>
<dbReference type="SUPFAM" id="SSF54518">
    <property type="entry name" value="Tubby C-terminal domain-like"/>
    <property type="match status" value="1"/>
</dbReference>
<reference evidence="2 3" key="1">
    <citation type="submission" date="2023-03" db="EMBL/GenBank/DDBJ databases">
        <title>Thalassotalea loyana LMG 22536T draft genome sequence.</title>
        <authorList>
            <person name="Sawabe T."/>
        </authorList>
    </citation>
    <scope>NUCLEOTIDE SEQUENCE [LARGE SCALE GENOMIC DNA]</scope>
    <source>
        <strain evidence="2 3">LMG 22536</strain>
    </source>
</reference>
<evidence type="ECO:0000256" key="1">
    <source>
        <dbReference type="ARBA" id="ARBA00005437"/>
    </source>
</evidence>
<accession>A0ABQ6HDI7</accession>
<protein>
    <recommendedName>
        <fullName evidence="4">LURP-one-related family protein</fullName>
    </recommendedName>
</protein>
<organism evidence="2 3">
    <name type="scientific">Thalassotalea loyana</name>
    <dbReference type="NCBI Taxonomy" id="280483"/>
    <lineage>
        <taxon>Bacteria</taxon>
        <taxon>Pseudomonadati</taxon>
        <taxon>Pseudomonadota</taxon>
        <taxon>Gammaproteobacteria</taxon>
        <taxon>Alteromonadales</taxon>
        <taxon>Colwelliaceae</taxon>
        <taxon>Thalassotalea</taxon>
    </lineage>
</organism>
<sequence>MRFILRQKIFSLRDVFQIKDENDEPAYEIVSKILALRRTFVMRDRDENEVAVIKRKILAIRPTFYLTFADGSKALLKKKFFSWFSSKYFLNFNGQDIVILGDFLEHEYDFLIDDEPIASVSKKWFSWTDTYGVDLADEKIAPLVLACVVIIDEVQHNQDNVSSD</sequence>
<comment type="similarity">
    <text evidence="1">Belongs to the LOR family.</text>
</comment>
<evidence type="ECO:0000313" key="2">
    <source>
        <dbReference type="EMBL" id="GLX84531.1"/>
    </source>
</evidence>
<dbReference type="RefSeq" id="WP_284296122.1">
    <property type="nucleotide sequence ID" value="NZ_BSSV01000001.1"/>
</dbReference>
<dbReference type="Proteomes" id="UP001157134">
    <property type="component" value="Unassembled WGS sequence"/>
</dbReference>
<dbReference type="InterPro" id="IPR025659">
    <property type="entry name" value="Tubby-like_C"/>
</dbReference>
<name>A0ABQ6HDI7_9GAMM</name>
<dbReference type="InterPro" id="IPR007612">
    <property type="entry name" value="LOR"/>
</dbReference>
<proteinExistence type="inferred from homology"/>
<dbReference type="InterPro" id="IPR038595">
    <property type="entry name" value="LOR_sf"/>
</dbReference>
<gene>
    <name evidence="2" type="ORF">tloyanaT_07830</name>
</gene>